<protein>
    <submittedName>
        <fullName evidence="2">Uncharacterized protein</fullName>
    </submittedName>
</protein>
<feature type="region of interest" description="Disordered" evidence="1">
    <location>
        <begin position="1"/>
        <end position="41"/>
    </location>
</feature>
<evidence type="ECO:0000313" key="2">
    <source>
        <dbReference type="EMBL" id="KAK6967158.1"/>
    </source>
</evidence>
<reference evidence="2 3" key="1">
    <citation type="journal article" date="2024" name="J Genomics">
        <title>Draft genome sequencing and assembly of Favolaschia claudopus CIRM-BRFM 2984 isolated from oak limbs.</title>
        <authorList>
            <person name="Navarro D."/>
            <person name="Drula E."/>
            <person name="Chaduli D."/>
            <person name="Cazenave R."/>
            <person name="Ahrendt S."/>
            <person name="Wang J."/>
            <person name="Lipzen A."/>
            <person name="Daum C."/>
            <person name="Barry K."/>
            <person name="Grigoriev I.V."/>
            <person name="Favel A."/>
            <person name="Rosso M.N."/>
            <person name="Martin F."/>
        </authorList>
    </citation>
    <scope>NUCLEOTIDE SEQUENCE [LARGE SCALE GENOMIC DNA]</scope>
    <source>
        <strain evidence="2 3">CIRM-BRFM 2984</strain>
    </source>
</reference>
<name>A0AAV9Z381_9AGAR</name>
<accession>A0AAV9Z381</accession>
<evidence type="ECO:0000256" key="1">
    <source>
        <dbReference type="SAM" id="MobiDB-lite"/>
    </source>
</evidence>
<keyword evidence="3" id="KW-1185">Reference proteome</keyword>
<organism evidence="2 3">
    <name type="scientific">Favolaschia claudopus</name>
    <dbReference type="NCBI Taxonomy" id="2862362"/>
    <lineage>
        <taxon>Eukaryota</taxon>
        <taxon>Fungi</taxon>
        <taxon>Dikarya</taxon>
        <taxon>Basidiomycota</taxon>
        <taxon>Agaricomycotina</taxon>
        <taxon>Agaricomycetes</taxon>
        <taxon>Agaricomycetidae</taxon>
        <taxon>Agaricales</taxon>
        <taxon>Marasmiineae</taxon>
        <taxon>Mycenaceae</taxon>
        <taxon>Favolaschia</taxon>
    </lineage>
</organism>
<evidence type="ECO:0000313" key="3">
    <source>
        <dbReference type="Proteomes" id="UP001362999"/>
    </source>
</evidence>
<proteinExistence type="predicted"/>
<comment type="caution">
    <text evidence="2">The sequence shown here is derived from an EMBL/GenBank/DDBJ whole genome shotgun (WGS) entry which is preliminary data.</text>
</comment>
<feature type="compositionally biased region" description="Low complexity" evidence="1">
    <location>
        <begin position="1"/>
        <end position="22"/>
    </location>
</feature>
<dbReference type="AlphaFoldDB" id="A0AAV9Z381"/>
<dbReference type="Proteomes" id="UP001362999">
    <property type="component" value="Unassembled WGS sequence"/>
</dbReference>
<sequence>MEPVAAPADAPAAAADAAPAAASVGETGQANADKNETAGDPADMKRALCYNVDSTNVISGLPPIQKDRVVKGWRRRHLEQEDPERANAEDDDEVYARTGTSYDISCYTLMQAHAEAVYRAEQRAKEWEYHTDSDDDGMFEEEDLKLEDIIIWDGTRPGQFATDAGIAADKAIAKAATDVDAEEVRTGKKYAVSAMISNADKPFFHFVPASILMAAADADVDLAEEEDADSLYGVERSPILGNSPMPSLEPASPSTIPDLELGERMADVEMPAAKASDARVGGEAGAAEGSAAPAPAMHVVQLVNIGGVRKVECKCVDGKHGELRSRKSYAFEALDGTVVVKKFRTMIVALN</sequence>
<gene>
    <name evidence="2" type="ORF">R3P38DRAFT_3244631</name>
</gene>
<dbReference type="EMBL" id="JAWWNJ010000242">
    <property type="protein sequence ID" value="KAK6967158.1"/>
    <property type="molecule type" value="Genomic_DNA"/>
</dbReference>